<dbReference type="Proteomes" id="UP001374584">
    <property type="component" value="Unassembled WGS sequence"/>
</dbReference>
<evidence type="ECO:0000313" key="2">
    <source>
        <dbReference type="EMBL" id="KAK7335341.1"/>
    </source>
</evidence>
<gene>
    <name evidence="2" type="ORF">VNO80_27120</name>
</gene>
<organism evidence="2 3">
    <name type="scientific">Phaseolus coccineus</name>
    <name type="common">Scarlet runner bean</name>
    <name type="synonym">Phaseolus multiflorus</name>
    <dbReference type="NCBI Taxonomy" id="3886"/>
    <lineage>
        <taxon>Eukaryota</taxon>
        <taxon>Viridiplantae</taxon>
        <taxon>Streptophyta</taxon>
        <taxon>Embryophyta</taxon>
        <taxon>Tracheophyta</taxon>
        <taxon>Spermatophyta</taxon>
        <taxon>Magnoliopsida</taxon>
        <taxon>eudicotyledons</taxon>
        <taxon>Gunneridae</taxon>
        <taxon>Pentapetalae</taxon>
        <taxon>rosids</taxon>
        <taxon>fabids</taxon>
        <taxon>Fabales</taxon>
        <taxon>Fabaceae</taxon>
        <taxon>Papilionoideae</taxon>
        <taxon>50 kb inversion clade</taxon>
        <taxon>NPAAA clade</taxon>
        <taxon>indigoferoid/millettioid clade</taxon>
        <taxon>Phaseoleae</taxon>
        <taxon>Phaseolus</taxon>
    </lineage>
</organism>
<sequence length="133" mass="14561">MSIGTPNHSSLESGLSLTTRRLGPQSSEHRLPQIAARQSLVRALPLSIWALRVLSIGTPKSLLARAPPNRCSPESGLSPTIEHLGPQGSEHRQPQIVPRQSLVRALPLSIWGLRVLSIGTPKLLSKVWFESYH</sequence>
<proteinExistence type="predicted"/>
<feature type="compositionally biased region" description="Polar residues" evidence="1">
    <location>
        <begin position="1"/>
        <end position="19"/>
    </location>
</feature>
<feature type="region of interest" description="Disordered" evidence="1">
    <location>
        <begin position="1"/>
        <end position="29"/>
    </location>
</feature>
<protein>
    <submittedName>
        <fullName evidence="2">Uncharacterized protein</fullName>
    </submittedName>
</protein>
<keyword evidence="3" id="KW-1185">Reference proteome</keyword>
<accession>A0AAN9LG99</accession>
<dbReference type="AlphaFoldDB" id="A0AAN9LG99"/>
<evidence type="ECO:0000256" key="1">
    <source>
        <dbReference type="SAM" id="MobiDB-lite"/>
    </source>
</evidence>
<comment type="caution">
    <text evidence="2">The sequence shown here is derived from an EMBL/GenBank/DDBJ whole genome shotgun (WGS) entry which is preliminary data.</text>
</comment>
<evidence type="ECO:0000313" key="3">
    <source>
        <dbReference type="Proteomes" id="UP001374584"/>
    </source>
</evidence>
<name>A0AAN9LG99_PHACN</name>
<reference evidence="2 3" key="1">
    <citation type="submission" date="2024-01" db="EMBL/GenBank/DDBJ databases">
        <title>The genomes of 5 underutilized Papilionoideae crops provide insights into root nodulation and disease resistanc.</title>
        <authorList>
            <person name="Jiang F."/>
        </authorList>
    </citation>
    <scope>NUCLEOTIDE SEQUENCE [LARGE SCALE GENOMIC DNA]</scope>
    <source>
        <strain evidence="2">JINMINGXINNONG_FW02</strain>
        <tissue evidence="2">Leaves</tissue>
    </source>
</reference>
<dbReference type="EMBL" id="JAYMYR010000010">
    <property type="protein sequence ID" value="KAK7335341.1"/>
    <property type="molecule type" value="Genomic_DNA"/>
</dbReference>
<feature type="region of interest" description="Disordered" evidence="1">
    <location>
        <begin position="64"/>
        <end position="94"/>
    </location>
</feature>